<dbReference type="EMBL" id="JBBPBN010000020">
    <property type="protein sequence ID" value="KAK9017078.1"/>
    <property type="molecule type" value="Genomic_DNA"/>
</dbReference>
<comment type="caution">
    <text evidence="1">The sequence shown here is derived from an EMBL/GenBank/DDBJ whole genome shotgun (WGS) entry which is preliminary data.</text>
</comment>
<name>A0ABR2RWA3_9ROSI</name>
<gene>
    <name evidence="1" type="ORF">V6N11_079564</name>
</gene>
<dbReference type="Proteomes" id="UP001396334">
    <property type="component" value="Unassembled WGS sequence"/>
</dbReference>
<proteinExistence type="predicted"/>
<organism evidence="1 2">
    <name type="scientific">Hibiscus sabdariffa</name>
    <name type="common">roselle</name>
    <dbReference type="NCBI Taxonomy" id="183260"/>
    <lineage>
        <taxon>Eukaryota</taxon>
        <taxon>Viridiplantae</taxon>
        <taxon>Streptophyta</taxon>
        <taxon>Embryophyta</taxon>
        <taxon>Tracheophyta</taxon>
        <taxon>Spermatophyta</taxon>
        <taxon>Magnoliopsida</taxon>
        <taxon>eudicotyledons</taxon>
        <taxon>Gunneridae</taxon>
        <taxon>Pentapetalae</taxon>
        <taxon>rosids</taxon>
        <taxon>malvids</taxon>
        <taxon>Malvales</taxon>
        <taxon>Malvaceae</taxon>
        <taxon>Malvoideae</taxon>
        <taxon>Hibiscus</taxon>
    </lineage>
</organism>
<reference evidence="1 2" key="1">
    <citation type="journal article" date="2024" name="G3 (Bethesda)">
        <title>Genome assembly of Hibiscus sabdariffa L. provides insights into metabolisms of medicinal natural products.</title>
        <authorList>
            <person name="Kim T."/>
        </authorList>
    </citation>
    <scope>NUCLEOTIDE SEQUENCE [LARGE SCALE GENOMIC DNA]</scope>
    <source>
        <strain evidence="1">TK-2024</strain>
        <tissue evidence="1">Old leaves</tissue>
    </source>
</reference>
<accession>A0ABR2RWA3</accession>
<sequence>MDTLDEPLLPTPVVHGDYFKFDTCWSKEQACCDQVHGCWNADGLSTLDKIKHVGATLATWQRDRRKSSTARIRHLQRMINEMMTKPLSVTELASLSDAKAELKGLIDKDEAYWSQRSRVH</sequence>
<protein>
    <submittedName>
        <fullName evidence="1">Uncharacterized protein</fullName>
    </submittedName>
</protein>
<keyword evidence="2" id="KW-1185">Reference proteome</keyword>
<evidence type="ECO:0000313" key="2">
    <source>
        <dbReference type="Proteomes" id="UP001396334"/>
    </source>
</evidence>
<evidence type="ECO:0000313" key="1">
    <source>
        <dbReference type="EMBL" id="KAK9017078.1"/>
    </source>
</evidence>